<dbReference type="InterPro" id="IPR013083">
    <property type="entry name" value="Znf_RING/FYVE/PHD"/>
</dbReference>
<gene>
    <name evidence="8" type="primary">LOC107920150</name>
</gene>
<evidence type="ECO:0000256" key="5">
    <source>
        <dbReference type="SAM" id="Coils"/>
    </source>
</evidence>
<dbReference type="InterPro" id="IPR004146">
    <property type="entry name" value="DC1"/>
</dbReference>
<organism evidence="7 8">
    <name type="scientific">Gossypium hirsutum</name>
    <name type="common">Upland cotton</name>
    <name type="synonym">Gossypium mexicanum</name>
    <dbReference type="NCBI Taxonomy" id="3635"/>
    <lineage>
        <taxon>Eukaryota</taxon>
        <taxon>Viridiplantae</taxon>
        <taxon>Streptophyta</taxon>
        <taxon>Embryophyta</taxon>
        <taxon>Tracheophyta</taxon>
        <taxon>Spermatophyta</taxon>
        <taxon>Magnoliopsida</taxon>
        <taxon>eudicotyledons</taxon>
        <taxon>Gunneridae</taxon>
        <taxon>Pentapetalae</taxon>
        <taxon>rosids</taxon>
        <taxon>malvids</taxon>
        <taxon>Malvales</taxon>
        <taxon>Malvaceae</taxon>
        <taxon>Malvoideae</taxon>
        <taxon>Gossypium</taxon>
    </lineage>
</organism>
<dbReference type="SMR" id="A0A1U8KRS8"/>
<feature type="coiled-coil region" evidence="5">
    <location>
        <begin position="245"/>
        <end position="334"/>
    </location>
</feature>
<evidence type="ECO:0000256" key="1">
    <source>
        <dbReference type="ARBA" id="ARBA00022723"/>
    </source>
</evidence>
<dbReference type="InterPro" id="IPR053192">
    <property type="entry name" value="Vacuole_Formation_Reg"/>
</dbReference>
<reference evidence="8" key="2">
    <citation type="submission" date="2025-08" db="UniProtKB">
        <authorList>
            <consortium name="RefSeq"/>
        </authorList>
    </citation>
    <scope>IDENTIFICATION</scope>
</reference>
<keyword evidence="1" id="KW-0479">Metal-binding</keyword>
<dbReference type="Proteomes" id="UP000818029">
    <property type="component" value="Chromosome D13"/>
</dbReference>
<reference evidence="7" key="1">
    <citation type="journal article" date="2020" name="Nat. Genet.">
        <title>Genomic diversifications of five Gossypium allopolyploid species and their impact on cotton improvement.</title>
        <authorList>
            <person name="Chen Z.J."/>
            <person name="Sreedasyam A."/>
            <person name="Ando A."/>
            <person name="Song Q."/>
            <person name="De Santiago L.M."/>
            <person name="Hulse-Kemp A.M."/>
            <person name="Ding M."/>
            <person name="Ye W."/>
            <person name="Kirkbride R.C."/>
            <person name="Jenkins J."/>
            <person name="Plott C."/>
            <person name="Lovell J."/>
            <person name="Lin Y.M."/>
            <person name="Vaughn R."/>
            <person name="Liu B."/>
            <person name="Simpson S."/>
            <person name="Scheffler B.E."/>
            <person name="Wen L."/>
            <person name="Saski C.A."/>
            <person name="Grover C.E."/>
            <person name="Hu G."/>
            <person name="Conover J.L."/>
            <person name="Carlson J.W."/>
            <person name="Shu S."/>
            <person name="Boston L.B."/>
            <person name="Williams M."/>
            <person name="Peterson D.G."/>
            <person name="McGee K."/>
            <person name="Jones D.C."/>
            <person name="Wendel J.F."/>
            <person name="Stelly D.M."/>
            <person name="Grimwood J."/>
            <person name="Schmutz J."/>
        </authorList>
    </citation>
    <scope>NUCLEOTIDE SEQUENCE [LARGE SCALE GENOMIC DNA]</scope>
    <source>
        <strain evidence="7">cv. TM-1</strain>
    </source>
</reference>
<evidence type="ECO:0000256" key="3">
    <source>
        <dbReference type="ARBA" id="ARBA00022771"/>
    </source>
</evidence>
<proteinExistence type="predicted"/>
<dbReference type="PROSITE" id="PS50081">
    <property type="entry name" value="ZF_DAG_PE_2"/>
    <property type="match status" value="1"/>
</dbReference>
<accession>A0A1U8KRS8</accession>
<keyword evidence="4" id="KW-0862">Zinc</keyword>
<keyword evidence="7" id="KW-1185">Reference proteome</keyword>
<dbReference type="AlphaFoldDB" id="A0A1U8KRS8"/>
<dbReference type="PANTHER" id="PTHR32410:SF169">
    <property type="entry name" value="C1 DOMAIN FAMILY PROTEIN, PUTATIVE-RELATED"/>
    <property type="match status" value="1"/>
</dbReference>
<dbReference type="KEGG" id="ghi:107920150"/>
<evidence type="ECO:0000313" key="8">
    <source>
        <dbReference type="RefSeq" id="XP_016705177.2"/>
    </source>
</evidence>
<feature type="coiled-coil region" evidence="5">
    <location>
        <begin position="1170"/>
        <end position="1275"/>
    </location>
</feature>
<dbReference type="InterPro" id="IPR002219">
    <property type="entry name" value="PKC_DAG/PE"/>
</dbReference>
<evidence type="ECO:0000259" key="6">
    <source>
        <dbReference type="PROSITE" id="PS50081"/>
    </source>
</evidence>
<dbReference type="SMART" id="SM00109">
    <property type="entry name" value="C1"/>
    <property type="match status" value="6"/>
</dbReference>
<dbReference type="Pfam" id="PF03107">
    <property type="entry name" value="C1_2"/>
    <property type="match status" value="5"/>
</dbReference>
<dbReference type="RefSeq" id="XP_016705177.2">
    <property type="nucleotide sequence ID" value="XM_016849688.2"/>
</dbReference>
<dbReference type="Gene3D" id="3.30.40.10">
    <property type="entry name" value="Zinc/RING finger domain, C3HC4 (zinc finger)"/>
    <property type="match status" value="1"/>
</dbReference>
<keyword evidence="5" id="KW-0175">Coiled coil</keyword>
<keyword evidence="3" id="KW-0863">Zinc-finger</keyword>
<dbReference type="GeneID" id="107920150"/>
<sequence length="1315" mass="152338">MEELKNYGHQHPLLMLNEEQLLGNGNGVVDCSRCGEKVSAPCFGCVECCGFYLHKKCAEAPLELNHPFHRHHPLLLLQNPPYTPYTRCVCDFCNEACEKFIYHCSCGLDFHIKCALFTFNIAERNLKELEHVALEDPSFSSKNDGGNLGKCFVCWEPLAMYTYFFLDCGFKLHKRCAELPLKMDHSCHRKHPLVLQFNSERRACKICQVTQGRGYLYGCSPCELAIHIDCLSPLPVIESLLAVQETNLQGQINQLKTELNEKDKDCVTATVNNLVAEVRSRDLQIRQMEDHLQQLSKEHMQLTKNLEDELKLKIKDLEKEVDKQRNMILDVSEEKREVIRQLTFSLDHYRSGYKELQTFLKHKRQAFICSNSLYCRTANVDHSYNKDVSFTSNYMVSLMNDDPIGIEVVEQIPRELRVISVADYPKRADWWLVIQFQFFFLYHIERYREEGEMEELKNYGHQHPLLMLNEEQLLGNGNGVVDCSRCGEKVSAPCFSCVECSGFYLHKTCAQAPLELNHPFHRHHPLLLLQNPPSSYTRCVCDFCDETCEKFIYHCSCGLKFHIKCALFTFNIAERNLKELEHVALEDPSFSSKNDGGNLGKCFACWEPLAIYTYFSLDCGFNLHKKCAELPAKMGHVCHRKHPLLLQFNSEQLSCKICQVTQQRGFLYGCSTCNLAIHIDCLSPLPVIEDKSHQHPFTLFWRQIPFICDACGTEGHHVAYACCTCSIMVHKKCISLPSIIQHVFHVHRVFHTYFIHKEYSESLNCIRCHEVVDTEHGSYFCADCNVIFHVNCALKEKEWYCIVSQENEDDKSLDIPVNSITKFLETNDAGEATLIEHCKHKHYLMLSDKISEHGDKCCDGCLLLISAKFYHCLRCDFFLHKSCAELPKMDLIWDHRCVGKLFSGSKPFILTSDCMFECEQCTYLSNGFSYKCNECGIHRCVRCATLPYAVKIPGHKHLLLFYYDYYNFEKQCSGCGTDLSNTYRCKDCNFGLCLNCVMRPTRVGHNCDDHPLNLTYHKINDYTKYHYCDICEEERDSKNWFYHCETCDTSAHVDCVLGKYPFIKLGSTYNEGNHPHSLTFVKKFPYYPECVECGKPCEDLFLECAEPECKYIAHWECRKSTIREHPQVPPSIALSLLGSVLEEKIRQRETKNSEIESLLVVQETNLQGQINQLKTELNEKGIHIEALNKNLDKMKLKYDMLMTDKDCVTATVNNLVAEVRSCDLRIRQMEDHLQQLSKEHMQLTKNLEDELKLKKKDLEKEVDKQRNMILDVSEEKREVIRQRTFSLDHYRSGYKEFQTFLKHERHAVIALSSIK</sequence>
<dbReference type="SUPFAM" id="SSF57889">
    <property type="entry name" value="Cysteine-rich domain"/>
    <property type="match status" value="8"/>
</dbReference>
<dbReference type="STRING" id="3635.A0A1U8KRS8"/>
<dbReference type="PROSITE" id="PS00479">
    <property type="entry name" value="ZF_DAG_PE_1"/>
    <property type="match status" value="1"/>
</dbReference>
<feature type="domain" description="Phorbol-ester/DAG-type" evidence="6">
    <location>
        <begin position="750"/>
        <end position="801"/>
    </location>
</feature>
<dbReference type="InterPro" id="IPR001965">
    <property type="entry name" value="Znf_PHD"/>
</dbReference>
<dbReference type="PANTHER" id="PTHR32410">
    <property type="entry name" value="CYSTEINE/HISTIDINE-RICH C1 DOMAIN FAMILY PROTEIN"/>
    <property type="match status" value="1"/>
</dbReference>
<dbReference type="PaxDb" id="3635-A0A1U8KRS8"/>
<keyword evidence="2" id="KW-0677">Repeat</keyword>
<evidence type="ECO:0000256" key="4">
    <source>
        <dbReference type="ARBA" id="ARBA00022833"/>
    </source>
</evidence>
<evidence type="ECO:0000313" key="7">
    <source>
        <dbReference type="Proteomes" id="UP000818029"/>
    </source>
</evidence>
<evidence type="ECO:0000256" key="2">
    <source>
        <dbReference type="ARBA" id="ARBA00022737"/>
    </source>
</evidence>
<name>A0A1U8KRS8_GOSHI</name>
<protein>
    <recommendedName>
        <fullName evidence="6">Phorbol-ester/DAG-type domain-containing protein</fullName>
    </recommendedName>
</protein>
<dbReference type="InterPro" id="IPR046349">
    <property type="entry name" value="C1-like_sf"/>
</dbReference>
<dbReference type="SMART" id="SM00249">
    <property type="entry name" value="PHD"/>
    <property type="match status" value="4"/>
</dbReference>